<dbReference type="GO" id="GO:0008233">
    <property type="term" value="F:peptidase activity"/>
    <property type="evidence" value="ECO:0007669"/>
    <property type="project" value="UniProtKB-KW"/>
</dbReference>
<dbReference type="Proteomes" id="UP000249819">
    <property type="component" value="Unassembled WGS sequence"/>
</dbReference>
<dbReference type="AlphaFoldDB" id="A0A327VZ30"/>
<dbReference type="GO" id="GO:0006508">
    <property type="term" value="P:proteolysis"/>
    <property type="evidence" value="ECO:0007669"/>
    <property type="project" value="UniProtKB-KW"/>
</dbReference>
<dbReference type="RefSeq" id="WP_111592822.1">
    <property type="nucleotide sequence ID" value="NZ_QLMA01000004.1"/>
</dbReference>
<keyword evidence="1" id="KW-0472">Membrane</keyword>
<keyword evidence="2" id="KW-0732">Signal</keyword>
<dbReference type="InterPro" id="IPR021109">
    <property type="entry name" value="Peptidase_aspartic_dom_sf"/>
</dbReference>
<evidence type="ECO:0000313" key="4">
    <source>
        <dbReference type="Proteomes" id="UP000249819"/>
    </source>
</evidence>
<organism evidence="3 4">
    <name type="scientific">Chitinophaga dinghuensis</name>
    <dbReference type="NCBI Taxonomy" id="1539050"/>
    <lineage>
        <taxon>Bacteria</taxon>
        <taxon>Pseudomonadati</taxon>
        <taxon>Bacteroidota</taxon>
        <taxon>Chitinophagia</taxon>
        <taxon>Chitinophagales</taxon>
        <taxon>Chitinophagaceae</taxon>
        <taxon>Chitinophaga</taxon>
    </lineage>
</organism>
<dbReference type="EMBL" id="QLMA01000004">
    <property type="protein sequence ID" value="RAJ82297.1"/>
    <property type="molecule type" value="Genomic_DNA"/>
</dbReference>
<comment type="caution">
    <text evidence="3">The sequence shown here is derived from an EMBL/GenBank/DDBJ whole genome shotgun (WGS) entry which is preliminary data.</text>
</comment>
<feature type="signal peptide" evidence="2">
    <location>
        <begin position="1"/>
        <end position="23"/>
    </location>
</feature>
<keyword evidence="3" id="KW-0645">Protease</keyword>
<proteinExistence type="predicted"/>
<evidence type="ECO:0000256" key="1">
    <source>
        <dbReference type="SAM" id="Phobius"/>
    </source>
</evidence>
<feature type="chain" id="PRO_5016345954" evidence="2">
    <location>
        <begin position="24"/>
        <end position="424"/>
    </location>
</feature>
<keyword evidence="3" id="KW-0378">Hydrolase</keyword>
<keyword evidence="1" id="KW-0812">Transmembrane</keyword>
<name>A0A327VZ30_9BACT</name>
<sequence>MRTSNFSTIVCLAFSLILTAVQAQNKLPVIKATSRAVDVIDGDDFRKGVWRILPEKRPDLYYVLIPHKPHRVMFRTDVDSISFETQYTGVYDFIILLNNKDSCYTRIVAKENNLLPFTSDRKAGGSESDTIPITIGRNDKIFIAASINGSAPLNFQFDLGAGGNIIKKGSIDKVKLNFDGKTFLINSDGRNEVPTSSRNTLTVGPMRWENNITLVVGDNMDHGEDGLLGNTLFLDKVIELNYDRKIMVIHDTMPEIGSEYSRYNIILDGGVIPFIQASIKVNGILFTDWYMFDTGYSGYLRIPSALYEKYQLKNKVEKAFSLWGKRILLPGFEVGGHLFSNVKTKVENSQGNGHPRGLMGNSLLKRFNVFLDNRNGYIYLKTNSLLQAPDRGTNLMPWIIAVILLLIIMAAVVWIIRKRSRRIA</sequence>
<gene>
    <name evidence="3" type="ORF">CLV59_104522</name>
</gene>
<feature type="transmembrane region" description="Helical" evidence="1">
    <location>
        <begin position="395"/>
        <end position="416"/>
    </location>
</feature>
<dbReference type="OrthoDB" id="5166556at2"/>
<accession>A0A327VZ30</accession>
<protein>
    <submittedName>
        <fullName evidence="3">Aspartyl protease</fullName>
    </submittedName>
</protein>
<evidence type="ECO:0000313" key="3">
    <source>
        <dbReference type="EMBL" id="RAJ82297.1"/>
    </source>
</evidence>
<dbReference type="Gene3D" id="2.40.70.10">
    <property type="entry name" value="Acid Proteases"/>
    <property type="match status" value="1"/>
</dbReference>
<keyword evidence="1" id="KW-1133">Transmembrane helix</keyword>
<keyword evidence="4" id="KW-1185">Reference proteome</keyword>
<dbReference type="Pfam" id="PF13650">
    <property type="entry name" value="Asp_protease_2"/>
    <property type="match status" value="1"/>
</dbReference>
<reference evidence="3 4" key="1">
    <citation type="submission" date="2018-06" db="EMBL/GenBank/DDBJ databases">
        <title>Genomic Encyclopedia of Archaeal and Bacterial Type Strains, Phase II (KMG-II): from individual species to whole genera.</title>
        <authorList>
            <person name="Goeker M."/>
        </authorList>
    </citation>
    <scope>NUCLEOTIDE SEQUENCE [LARGE SCALE GENOMIC DNA]</scope>
    <source>
        <strain evidence="3 4">DSM 29821</strain>
    </source>
</reference>
<evidence type="ECO:0000256" key="2">
    <source>
        <dbReference type="SAM" id="SignalP"/>
    </source>
</evidence>